<reference evidence="2 3" key="1">
    <citation type="submission" date="2014-04" db="EMBL/GenBank/DDBJ databases">
        <title>Evolutionary Origins and Diversification of the Mycorrhizal Mutualists.</title>
        <authorList>
            <consortium name="DOE Joint Genome Institute"/>
            <consortium name="Mycorrhizal Genomics Consortium"/>
            <person name="Kohler A."/>
            <person name="Kuo A."/>
            <person name="Nagy L.G."/>
            <person name="Floudas D."/>
            <person name="Copeland A."/>
            <person name="Barry K.W."/>
            <person name="Cichocki N."/>
            <person name="Veneault-Fourrey C."/>
            <person name="LaButti K."/>
            <person name="Lindquist E.A."/>
            <person name="Lipzen A."/>
            <person name="Lundell T."/>
            <person name="Morin E."/>
            <person name="Murat C."/>
            <person name="Riley R."/>
            <person name="Ohm R."/>
            <person name="Sun H."/>
            <person name="Tunlid A."/>
            <person name="Henrissat B."/>
            <person name="Grigoriev I.V."/>
            <person name="Hibbett D.S."/>
            <person name="Martin F."/>
        </authorList>
    </citation>
    <scope>NUCLEOTIDE SEQUENCE [LARGE SCALE GENOMIC DNA]</scope>
    <source>
        <strain evidence="2 3">FD-317 M1</strain>
    </source>
</reference>
<evidence type="ECO:0000313" key="2">
    <source>
        <dbReference type="EMBL" id="KIK50370.1"/>
    </source>
</evidence>
<keyword evidence="3" id="KW-1185">Reference proteome</keyword>
<name>A0A0D0AJJ9_9AGAR</name>
<gene>
    <name evidence="2" type="ORF">GYMLUDRAFT_461649</name>
</gene>
<organism evidence="2 3">
    <name type="scientific">Collybiopsis luxurians FD-317 M1</name>
    <dbReference type="NCBI Taxonomy" id="944289"/>
    <lineage>
        <taxon>Eukaryota</taxon>
        <taxon>Fungi</taxon>
        <taxon>Dikarya</taxon>
        <taxon>Basidiomycota</taxon>
        <taxon>Agaricomycotina</taxon>
        <taxon>Agaricomycetes</taxon>
        <taxon>Agaricomycetidae</taxon>
        <taxon>Agaricales</taxon>
        <taxon>Marasmiineae</taxon>
        <taxon>Omphalotaceae</taxon>
        <taxon>Collybiopsis</taxon>
        <taxon>Collybiopsis luxurians</taxon>
    </lineage>
</organism>
<dbReference type="AlphaFoldDB" id="A0A0D0AJJ9"/>
<feature type="compositionally biased region" description="Polar residues" evidence="1">
    <location>
        <begin position="1"/>
        <end position="19"/>
    </location>
</feature>
<accession>A0A0D0AJJ9</accession>
<dbReference type="EMBL" id="KN834906">
    <property type="protein sequence ID" value="KIK50370.1"/>
    <property type="molecule type" value="Genomic_DNA"/>
</dbReference>
<protein>
    <submittedName>
        <fullName evidence="2">Uncharacterized protein</fullName>
    </submittedName>
</protein>
<sequence>MPTVHNSKLNLSSSGSVEITPTRRKPFEGTGTVCDTSEYASRKLGTRKLLGWREVVEVYDEKEKVTENIRGVVKHFELSDYK</sequence>
<feature type="region of interest" description="Disordered" evidence="1">
    <location>
        <begin position="1"/>
        <end position="31"/>
    </location>
</feature>
<dbReference type="HOGENOM" id="CLU_2558503_0_0_1"/>
<evidence type="ECO:0000313" key="3">
    <source>
        <dbReference type="Proteomes" id="UP000053593"/>
    </source>
</evidence>
<dbReference type="Proteomes" id="UP000053593">
    <property type="component" value="Unassembled WGS sequence"/>
</dbReference>
<evidence type="ECO:0000256" key="1">
    <source>
        <dbReference type="SAM" id="MobiDB-lite"/>
    </source>
</evidence>
<proteinExistence type="predicted"/>